<dbReference type="PROSITE" id="PS00028">
    <property type="entry name" value="ZINC_FINGER_C2H2_1"/>
    <property type="match status" value="1"/>
</dbReference>
<feature type="region of interest" description="Disordered" evidence="5">
    <location>
        <begin position="1105"/>
        <end position="1149"/>
    </location>
</feature>
<feature type="region of interest" description="Disordered" evidence="5">
    <location>
        <begin position="597"/>
        <end position="652"/>
    </location>
</feature>
<dbReference type="PANTHER" id="PTHR15574">
    <property type="entry name" value="WD REPEAT DOMAIN-CONTAINING FAMILY"/>
    <property type="match status" value="1"/>
</dbReference>
<dbReference type="InterPro" id="IPR013087">
    <property type="entry name" value="Znf_C2H2_type"/>
</dbReference>
<feature type="compositionally biased region" description="Basic residues" evidence="5">
    <location>
        <begin position="675"/>
        <end position="684"/>
    </location>
</feature>
<keyword evidence="2" id="KW-0677">Repeat</keyword>
<feature type="compositionally biased region" description="Low complexity" evidence="5">
    <location>
        <begin position="1017"/>
        <end position="1028"/>
    </location>
</feature>
<accession>W8BY12</accession>
<evidence type="ECO:0000256" key="2">
    <source>
        <dbReference type="ARBA" id="ARBA00022737"/>
    </source>
</evidence>
<name>W8BY12_CERCA</name>
<feature type="compositionally biased region" description="Acidic residues" evidence="5">
    <location>
        <begin position="466"/>
        <end position="479"/>
    </location>
</feature>
<dbReference type="EMBL" id="GAMC01005090">
    <property type="protein sequence ID" value="JAC01466.1"/>
    <property type="molecule type" value="mRNA"/>
</dbReference>
<evidence type="ECO:0000259" key="6">
    <source>
        <dbReference type="PROSITE" id="PS50157"/>
    </source>
</evidence>
<evidence type="ECO:0000256" key="5">
    <source>
        <dbReference type="SAM" id="MobiDB-lite"/>
    </source>
</evidence>
<dbReference type="Pfam" id="PF00400">
    <property type="entry name" value="WD40"/>
    <property type="match status" value="3"/>
</dbReference>
<dbReference type="OrthoDB" id="5573735at2759"/>
<dbReference type="SMART" id="SM00320">
    <property type="entry name" value="WD40"/>
    <property type="match status" value="6"/>
</dbReference>
<dbReference type="InterPro" id="IPR001680">
    <property type="entry name" value="WD40_rpt"/>
</dbReference>
<evidence type="ECO:0000256" key="1">
    <source>
        <dbReference type="ARBA" id="ARBA00022574"/>
    </source>
</evidence>
<feature type="domain" description="C2H2-type" evidence="6">
    <location>
        <begin position="597"/>
        <end position="625"/>
    </location>
</feature>
<gene>
    <name evidence="7" type="primary">DCAF5</name>
</gene>
<keyword evidence="1 4" id="KW-0853">WD repeat</keyword>
<evidence type="ECO:0000256" key="3">
    <source>
        <dbReference type="PROSITE-ProRule" id="PRU00042"/>
    </source>
</evidence>
<keyword evidence="3" id="KW-0863">Zinc-finger</keyword>
<evidence type="ECO:0000313" key="7">
    <source>
        <dbReference type="EMBL" id="JAC01464.1"/>
    </source>
</evidence>
<dbReference type="EMBL" id="GAMC01005091">
    <property type="protein sequence ID" value="JAC01465.1"/>
    <property type="molecule type" value="mRNA"/>
</dbReference>
<dbReference type="InterPro" id="IPR036322">
    <property type="entry name" value="WD40_repeat_dom_sf"/>
</dbReference>
<feature type="compositionally biased region" description="Low complexity" evidence="5">
    <location>
        <begin position="455"/>
        <end position="465"/>
    </location>
</feature>
<evidence type="ECO:0000256" key="4">
    <source>
        <dbReference type="PROSITE-ProRule" id="PRU00221"/>
    </source>
</evidence>
<dbReference type="Gene3D" id="2.130.10.10">
    <property type="entry name" value="YVTN repeat-like/Quinoprotein amine dehydrogenase"/>
    <property type="match status" value="2"/>
</dbReference>
<feature type="region of interest" description="Disordered" evidence="5">
    <location>
        <begin position="674"/>
        <end position="715"/>
    </location>
</feature>
<reference evidence="7" key="2">
    <citation type="journal article" date="2014" name="BMC Genomics">
        <title>A genomic perspective to assessing quality of mass-reared SIT flies used in Mediterranean fruit fly (Ceratitis capitata) eradication in California.</title>
        <authorList>
            <person name="Calla B."/>
            <person name="Hall B."/>
            <person name="Hou S."/>
            <person name="Geib S.M."/>
        </authorList>
    </citation>
    <scope>NUCLEOTIDE SEQUENCE</scope>
</reference>
<dbReference type="GO" id="GO:0080008">
    <property type="term" value="C:Cul4-RING E3 ubiquitin ligase complex"/>
    <property type="evidence" value="ECO:0007669"/>
    <property type="project" value="TreeGrafter"/>
</dbReference>
<feature type="repeat" description="WD" evidence="4">
    <location>
        <begin position="333"/>
        <end position="365"/>
    </location>
</feature>
<feature type="compositionally biased region" description="Low complexity" evidence="5">
    <location>
        <begin position="1060"/>
        <end position="1074"/>
    </location>
</feature>
<feature type="region of interest" description="Disordered" evidence="5">
    <location>
        <begin position="1012"/>
        <end position="1074"/>
    </location>
</feature>
<feature type="compositionally biased region" description="Polar residues" evidence="5">
    <location>
        <begin position="700"/>
        <end position="715"/>
    </location>
</feature>
<feature type="repeat" description="WD" evidence="4">
    <location>
        <begin position="55"/>
        <end position="89"/>
    </location>
</feature>
<keyword evidence="3" id="KW-0479">Metal-binding</keyword>
<protein>
    <submittedName>
        <fullName evidence="7">DDB1-and CUL4-associated factor 5</fullName>
    </submittedName>
</protein>
<dbReference type="EMBL" id="GAMC01005092">
    <property type="protein sequence ID" value="JAC01464.1"/>
    <property type="molecule type" value="mRNA"/>
</dbReference>
<dbReference type="SUPFAM" id="SSF50978">
    <property type="entry name" value="WD40 repeat-like"/>
    <property type="match status" value="1"/>
</dbReference>
<reference evidence="7" key="1">
    <citation type="submission" date="2013-07" db="EMBL/GenBank/DDBJ databases">
        <authorList>
            <person name="Geib S."/>
        </authorList>
    </citation>
    <scope>NUCLEOTIDE SEQUENCE</scope>
</reference>
<dbReference type="PROSITE" id="PS50157">
    <property type="entry name" value="ZINC_FINGER_C2H2_2"/>
    <property type="match status" value="1"/>
</dbReference>
<keyword evidence="3" id="KW-0862">Zinc</keyword>
<feature type="compositionally biased region" description="Acidic residues" evidence="5">
    <location>
        <begin position="1037"/>
        <end position="1046"/>
    </location>
</feature>
<dbReference type="GO" id="GO:0045717">
    <property type="term" value="P:negative regulation of fatty acid biosynthetic process"/>
    <property type="evidence" value="ECO:0007669"/>
    <property type="project" value="TreeGrafter"/>
</dbReference>
<dbReference type="GO" id="GO:0008270">
    <property type="term" value="F:zinc ion binding"/>
    <property type="evidence" value="ECO:0007669"/>
    <property type="project" value="UniProtKB-KW"/>
</dbReference>
<dbReference type="PANTHER" id="PTHR15574:SF43">
    <property type="entry name" value="DDB1- AND CUL4-ASSOCIATED FACTOR 5"/>
    <property type="match status" value="1"/>
</dbReference>
<feature type="compositionally biased region" description="Basic residues" evidence="5">
    <location>
        <begin position="607"/>
        <end position="619"/>
    </location>
</feature>
<dbReference type="PROSITE" id="PS00678">
    <property type="entry name" value="WD_REPEATS_1"/>
    <property type="match status" value="1"/>
</dbReference>
<proteinExistence type="evidence at transcript level"/>
<sequence>MLQSTQSTYGGSANIYHQLVQRELNLLPQRNPRTFSGLLFTERYRVAKNLFKTDLRAHYGCVNAIEFSNGGKYLASGGDDKRVLIWDIEKAIARHGRPRILQTEHTSNIFCLGFDRCNRIVLSGGNDDLVVAHDFETGKLVNVFKHNNPVYGLSIDPKCDSIFATACEDGQILVFDQRVDVADPLVVAQQHTSFHAVEFHPAGGNFLVTANSKRGAAFWDIRKPHHPVIQYGGHVDDPLSCMSVRFNSNGSLILALRRRLPPILYNTQSPEPVCTFFHGNYYNSCTMKSCTFAGENDEFVLSGSDDFNLYVWRVSDVNLERTDQWVENTQMVLYGHRSIVNQVRYNPEKCLIASSGVEKIVKLWSPFTQKDWSGSLLEEATCSENPRELYSPYNFTSMSTSPHSWSHMSHDYSSRNTNEDPRMMAFFDSLIQQEIEGWDADSSTDSSHNSDDSHSCFSSNDSSDSSPDDESDDDDDNDDGDGRNVVSAGISVEVNVSEEGGIGRENIVEQSIPTENSVTRERATRHVKRRFTKRKDIKRRKSVSRKRVKPQRHAFANRIAYLIATKRSRLRRLAIKGASLGNRRPYKILKVRDNGSGKCEASCSKSMRSKTHLKRHQSSHRRDLNLSRRNNFVTDPDALNGNIASTSSAASSSQAMTAITSEAPTGVAGIASSHRYQRKKYKKHSVCDTSSDDSREPTGAISSIPSNAPSTSTGITTTLKDDIIRLRQHQQHIIDSDEYEDDDVPSLSSSAQLRRNENAIDVEVDPTIQPTKKLNGVRRINDAAIRERGNILNEPIGDSERLISFSVEPVFDAHSIIPTNSMQADIENPQISSSSSSHTIPIMNNTVTGTIETTQLPQTHSVDSLLNNHNIGNINNSSESSVGHIVISNRRRRAQMALLDNYSSHSNSRLSNSSYPDEAVESSTSSSYFVNDAIPSTNEYGLNATNGIISGNEDNHNSVHVYTTPIKRRKIAILSARDDVEAVSDHEADAKWSHSNSNNNMVQNDFDYPVSSNRIGHSSSHTNFHHNSVQTNGICVGDDEQSEEAESSLHKSHHRDIGGNNSNNSNNNNNISNASHHNYEVTHEQNQQNITMLLRTPDSGISIGATITPSRGSTICPSSNDSTTSRWHHSNGALSSSDGGTTPIHNPTAVGNNRLLPLCDDTNTNAGPIGLFHQKAARIRRNYRKKFAEDTDESD</sequence>
<dbReference type="AlphaFoldDB" id="W8BY12"/>
<dbReference type="PROSITE" id="PS50082">
    <property type="entry name" value="WD_REPEATS_2"/>
    <property type="match status" value="2"/>
</dbReference>
<dbReference type="InterPro" id="IPR015943">
    <property type="entry name" value="WD40/YVTN_repeat-like_dom_sf"/>
</dbReference>
<dbReference type="InterPro" id="IPR045151">
    <property type="entry name" value="DCAF8"/>
</dbReference>
<organism evidence="7">
    <name type="scientific">Ceratitis capitata</name>
    <name type="common">Mediterranean fruit fly</name>
    <name type="synonym">Tephritis capitata</name>
    <dbReference type="NCBI Taxonomy" id="7213"/>
    <lineage>
        <taxon>Eukaryota</taxon>
        <taxon>Metazoa</taxon>
        <taxon>Ecdysozoa</taxon>
        <taxon>Arthropoda</taxon>
        <taxon>Hexapoda</taxon>
        <taxon>Insecta</taxon>
        <taxon>Pterygota</taxon>
        <taxon>Neoptera</taxon>
        <taxon>Endopterygota</taxon>
        <taxon>Diptera</taxon>
        <taxon>Brachycera</taxon>
        <taxon>Muscomorpha</taxon>
        <taxon>Tephritoidea</taxon>
        <taxon>Tephritidae</taxon>
        <taxon>Ceratitis</taxon>
        <taxon>Ceratitis</taxon>
    </lineage>
</organism>
<dbReference type="InterPro" id="IPR019775">
    <property type="entry name" value="WD40_repeat_CS"/>
</dbReference>
<feature type="compositionally biased region" description="Polar residues" evidence="5">
    <location>
        <begin position="1132"/>
        <end position="1149"/>
    </location>
</feature>
<dbReference type="PROSITE" id="PS50294">
    <property type="entry name" value="WD_REPEATS_REGION"/>
    <property type="match status" value="2"/>
</dbReference>
<feature type="compositionally biased region" description="Polar residues" evidence="5">
    <location>
        <begin position="1105"/>
        <end position="1125"/>
    </location>
</feature>
<dbReference type="GO" id="GO:0005737">
    <property type="term" value="C:cytoplasm"/>
    <property type="evidence" value="ECO:0007669"/>
    <property type="project" value="TreeGrafter"/>
</dbReference>
<feature type="region of interest" description="Disordered" evidence="5">
    <location>
        <begin position="439"/>
        <end position="492"/>
    </location>
</feature>
<dbReference type="EMBL" id="GAMC01005089">
    <property type="protein sequence ID" value="JAC01467.1"/>
    <property type="molecule type" value="mRNA"/>
</dbReference>